<gene>
    <name evidence="1" type="ORF">EUBIFOR_01381</name>
</gene>
<keyword evidence="2" id="KW-1185">Reference proteome</keyword>
<sequence>MKGSLKYIINKNLKNWRNPIFLSWKIIKKCVLHGKTQNFMN</sequence>
<dbReference type="AlphaFoldDB" id="B7CB10"/>
<dbReference type="STRING" id="518637.EUBIFOR_01381"/>
<comment type="caution">
    <text evidence="1">The sequence shown here is derived from an EMBL/GenBank/DDBJ whole genome shotgun (WGS) entry which is preliminary data.</text>
</comment>
<dbReference type="Proteomes" id="UP000004315">
    <property type="component" value="Unassembled WGS sequence"/>
</dbReference>
<reference evidence="1 2" key="1">
    <citation type="submission" date="2008-11" db="EMBL/GenBank/DDBJ databases">
        <title>Draft genome sequence of Eubacterium biforme (DSM 3989).</title>
        <authorList>
            <person name="Sudarsanam P."/>
            <person name="Ley R."/>
            <person name="Guruge J."/>
            <person name="Turnbaugh P.J."/>
            <person name="Mahowald M."/>
            <person name="Liep D."/>
            <person name="Gordon J."/>
        </authorList>
    </citation>
    <scope>NUCLEOTIDE SEQUENCE [LARGE SCALE GENOMIC DNA]</scope>
    <source>
        <strain evidence="1 2">DSM 3989</strain>
    </source>
</reference>
<evidence type="ECO:0000313" key="1">
    <source>
        <dbReference type="EMBL" id="EEC90074.1"/>
    </source>
</evidence>
<protein>
    <submittedName>
        <fullName evidence="1">Uncharacterized protein</fullName>
    </submittedName>
</protein>
<accession>B7CB10</accession>
<dbReference type="EMBL" id="ABYT01000074">
    <property type="protein sequence ID" value="EEC90074.1"/>
    <property type="molecule type" value="Genomic_DNA"/>
</dbReference>
<dbReference type="HOGENOM" id="CLU_3271173_0_0_9"/>
<evidence type="ECO:0000313" key="2">
    <source>
        <dbReference type="Proteomes" id="UP000004315"/>
    </source>
</evidence>
<proteinExistence type="predicted"/>
<name>B7CB10_9FIRM</name>
<organism evidence="1 2">
    <name type="scientific">Holdemanella biformis DSM 3989</name>
    <dbReference type="NCBI Taxonomy" id="518637"/>
    <lineage>
        <taxon>Bacteria</taxon>
        <taxon>Bacillati</taxon>
        <taxon>Bacillota</taxon>
        <taxon>Erysipelotrichia</taxon>
        <taxon>Erysipelotrichales</taxon>
        <taxon>Erysipelotrichaceae</taxon>
        <taxon>Holdemanella</taxon>
    </lineage>
</organism>